<evidence type="ECO:0000256" key="3">
    <source>
        <dbReference type="ARBA" id="ARBA00022989"/>
    </source>
</evidence>
<dbReference type="RefSeq" id="WP_163461157.1">
    <property type="nucleotide sequence ID" value="NZ_JAAAMG010000002.1"/>
</dbReference>
<evidence type="ECO:0000313" key="6">
    <source>
        <dbReference type="EMBL" id="NDW03535.1"/>
    </source>
</evidence>
<evidence type="ECO:0000256" key="2">
    <source>
        <dbReference type="ARBA" id="ARBA00022692"/>
    </source>
</evidence>
<evidence type="ECO:0000256" key="4">
    <source>
        <dbReference type="ARBA" id="ARBA00023136"/>
    </source>
</evidence>
<keyword evidence="1" id="KW-1003">Cell membrane</keyword>
<evidence type="ECO:0000256" key="1">
    <source>
        <dbReference type="ARBA" id="ARBA00022475"/>
    </source>
</evidence>
<dbReference type="Proteomes" id="UP000469011">
    <property type="component" value="Unassembled WGS sequence"/>
</dbReference>
<gene>
    <name evidence="6" type="ORF">GTK09_03765</name>
</gene>
<feature type="transmembrane region" description="Helical" evidence="5">
    <location>
        <begin position="12"/>
        <end position="31"/>
    </location>
</feature>
<keyword evidence="4 5" id="KW-0472">Membrane</keyword>
<dbReference type="InterPro" id="IPR019691">
    <property type="entry name" value="DUF2585"/>
</dbReference>
<feature type="transmembrane region" description="Helical" evidence="5">
    <location>
        <begin position="138"/>
        <end position="162"/>
    </location>
</feature>
<dbReference type="Pfam" id="PF10755">
    <property type="entry name" value="DUF2585"/>
    <property type="match status" value="1"/>
</dbReference>
<comment type="caution">
    <text evidence="6">The sequence shown here is derived from an EMBL/GenBank/DDBJ whole genome shotgun (WGS) entry which is preliminary data.</text>
</comment>
<evidence type="ECO:0000256" key="5">
    <source>
        <dbReference type="SAM" id="Phobius"/>
    </source>
</evidence>
<proteinExistence type="predicted"/>
<protein>
    <submittedName>
        <fullName evidence="6">DUF2585 family protein</fullName>
    </submittedName>
</protein>
<sequence length="184" mass="19880">MPAKVDRSIFQSLGVSVFAGAAVFAGLVLWLRILGRPWICPCGIVEIWQGELTQAQNSQQFSDWYSALHVIFGMALYGFVTVMAPRWPLAKRAVLAVLSSAAWEAMENTPLLIATFSHSPDAPDYFGDSILNASGDTLFVLAGFFMAARLPVWVTVVMAVALDLTIELAIGDGFVLGTLRLISG</sequence>
<dbReference type="AlphaFoldDB" id="A0A6N9T008"/>
<reference evidence="6 7" key="1">
    <citation type="submission" date="2020-01" db="EMBL/GenBank/DDBJ databases">
        <title>Jiella pacifica sp. nov.</title>
        <authorList>
            <person name="Xue Z."/>
            <person name="Zhu S."/>
            <person name="Chen J."/>
            <person name="Yang J."/>
        </authorList>
    </citation>
    <scope>NUCLEOTIDE SEQUENCE [LARGE SCALE GENOMIC DNA]</scope>
    <source>
        <strain evidence="6 7">40Bstr34</strain>
    </source>
</reference>
<keyword evidence="7" id="KW-1185">Reference proteome</keyword>
<organism evidence="6 7">
    <name type="scientific">Jiella pacifica</name>
    <dbReference type="NCBI Taxonomy" id="2696469"/>
    <lineage>
        <taxon>Bacteria</taxon>
        <taxon>Pseudomonadati</taxon>
        <taxon>Pseudomonadota</taxon>
        <taxon>Alphaproteobacteria</taxon>
        <taxon>Hyphomicrobiales</taxon>
        <taxon>Aurantimonadaceae</taxon>
        <taxon>Jiella</taxon>
    </lineage>
</organism>
<dbReference type="GO" id="GO:0005886">
    <property type="term" value="C:plasma membrane"/>
    <property type="evidence" value="ECO:0007669"/>
    <property type="project" value="InterPro"/>
</dbReference>
<accession>A0A6N9T008</accession>
<keyword evidence="2 5" id="KW-0812">Transmembrane</keyword>
<name>A0A6N9T008_9HYPH</name>
<dbReference type="EMBL" id="JAAAMG010000002">
    <property type="protein sequence ID" value="NDW03535.1"/>
    <property type="molecule type" value="Genomic_DNA"/>
</dbReference>
<keyword evidence="3 5" id="KW-1133">Transmembrane helix</keyword>
<evidence type="ECO:0000313" key="7">
    <source>
        <dbReference type="Proteomes" id="UP000469011"/>
    </source>
</evidence>
<feature type="transmembrane region" description="Helical" evidence="5">
    <location>
        <begin position="64"/>
        <end position="84"/>
    </location>
</feature>